<dbReference type="GO" id="GO:0005524">
    <property type="term" value="F:ATP binding"/>
    <property type="evidence" value="ECO:0007669"/>
    <property type="project" value="UniProtKB-KW"/>
</dbReference>
<organism evidence="4 5">
    <name type="scientific">Rugamonas rubra</name>
    <dbReference type="NCBI Taxonomy" id="758825"/>
    <lineage>
        <taxon>Bacteria</taxon>
        <taxon>Pseudomonadati</taxon>
        <taxon>Pseudomonadota</taxon>
        <taxon>Betaproteobacteria</taxon>
        <taxon>Burkholderiales</taxon>
        <taxon>Oxalobacteraceae</taxon>
        <taxon>Telluria group</taxon>
        <taxon>Rugamonas</taxon>
    </lineage>
</organism>
<dbReference type="Proteomes" id="UP000199470">
    <property type="component" value="Unassembled WGS sequence"/>
</dbReference>
<dbReference type="Gene3D" id="1.10.3290.10">
    <property type="entry name" value="Fido-like domain"/>
    <property type="match status" value="1"/>
</dbReference>
<dbReference type="InterPro" id="IPR003812">
    <property type="entry name" value="Fido"/>
</dbReference>
<name>A0A1I4S1J3_9BURK</name>
<dbReference type="SUPFAM" id="SSF140931">
    <property type="entry name" value="Fic-like"/>
    <property type="match status" value="1"/>
</dbReference>
<feature type="active site" evidence="1">
    <location>
        <position position="68"/>
    </location>
</feature>
<dbReference type="Pfam" id="PF02661">
    <property type="entry name" value="Fic"/>
    <property type="match status" value="1"/>
</dbReference>
<dbReference type="AlphaFoldDB" id="A0A1I4S1J3"/>
<protein>
    <submittedName>
        <fullName evidence="4">Fic/DOC family protein</fullName>
    </submittedName>
</protein>
<evidence type="ECO:0000256" key="2">
    <source>
        <dbReference type="PIRSR" id="PIRSR640198-2"/>
    </source>
</evidence>
<dbReference type="STRING" id="758825.SAMN02982985_04580"/>
<keyword evidence="2" id="KW-0547">Nucleotide-binding</keyword>
<reference evidence="4 5" key="1">
    <citation type="submission" date="2016-10" db="EMBL/GenBank/DDBJ databases">
        <authorList>
            <person name="de Groot N.N."/>
        </authorList>
    </citation>
    <scope>NUCLEOTIDE SEQUENCE [LARGE SCALE GENOMIC DNA]</scope>
    <source>
        <strain evidence="4 5">ATCC 43154</strain>
    </source>
</reference>
<dbReference type="InterPro" id="IPR040198">
    <property type="entry name" value="Fido_containing"/>
</dbReference>
<keyword evidence="5" id="KW-1185">Reference proteome</keyword>
<keyword evidence="2" id="KW-0067">ATP-binding</keyword>
<dbReference type="PANTHER" id="PTHR13504:SF38">
    <property type="entry name" value="FIDO DOMAIN-CONTAINING PROTEIN"/>
    <property type="match status" value="1"/>
</dbReference>
<dbReference type="EMBL" id="FOTW01000024">
    <property type="protein sequence ID" value="SFM58281.1"/>
    <property type="molecule type" value="Genomic_DNA"/>
</dbReference>
<feature type="domain" description="Fido" evidence="3">
    <location>
        <begin position="1"/>
        <end position="138"/>
    </location>
</feature>
<dbReference type="InterPro" id="IPR036597">
    <property type="entry name" value="Fido-like_dom_sf"/>
</dbReference>
<dbReference type="PROSITE" id="PS51459">
    <property type="entry name" value="FIDO"/>
    <property type="match status" value="1"/>
</dbReference>
<evidence type="ECO:0000259" key="3">
    <source>
        <dbReference type="PROSITE" id="PS51459"/>
    </source>
</evidence>
<sequence>MATRYGLRMSPVFVGHNDGFVSVVDYIAPHWDHTPVLLNGLALSMERTKNQPSLIRAAVASFGFVYIHPMADGNGRISRFLVNDVLRRDGAVPAPFILPISATITHGPRERVGYDHALERLSKPLMRCFSDRYEFGAEVDCEDGIRTNFHFDAYDEALPTWRYPDLTGQVEYLGDVVRNTIEREMTNEAHYLRNLEQAREAVKNHLEGPNSDIDQIIRSLRGNQYRVSGILRKSFPQFEDAALAEAIVDELRAIFTAAEEGGRQQGAADDGSLEV</sequence>
<gene>
    <name evidence="4" type="ORF">SAMN02982985_04580</name>
</gene>
<proteinExistence type="predicted"/>
<evidence type="ECO:0000313" key="5">
    <source>
        <dbReference type="Proteomes" id="UP000199470"/>
    </source>
</evidence>
<feature type="binding site" evidence="2">
    <location>
        <begin position="72"/>
        <end position="79"/>
    </location>
    <ligand>
        <name>ATP</name>
        <dbReference type="ChEBI" id="CHEBI:30616"/>
    </ligand>
</feature>
<evidence type="ECO:0000313" key="4">
    <source>
        <dbReference type="EMBL" id="SFM58281.1"/>
    </source>
</evidence>
<evidence type="ECO:0000256" key="1">
    <source>
        <dbReference type="PIRSR" id="PIRSR640198-1"/>
    </source>
</evidence>
<dbReference type="PANTHER" id="PTHR13504">
    <property type="entry name" value="FIDO DOMAIN-CONTAINING PROTEIN DDB_G0283145"/>
    <property type="match status" value="1"/>
</dbReference>
<accession>A0A1I4S1J3</accession>